<protein>
    <recommendedName>
        <fullName evidence="1">HAT C-terminal dimerisation domain-containing protein</fullName>
    </recommendedName>
</protein>
<dbReference type="PANTHER" id="PTHR46880:SF5">
    <property type="entry name" value="DUF4371 DOMAIN-CONTAINING PROTEIN"/>
    <property type="match status" value="1"/>
</dbReference>
<dbReference type="OrthoDB" id="6159421at2759"/>
<name>A0A6J8CF95_MYTCO</name>
<organism evidence="2 3">
    <name type="scientific">Mytilus coruscus</name>
    <name type="common">Sea mussel</name>
    <dbReference type="NCBI Taxonomy" id="42192"/>
    <lineage>
        <taxon>Eukaryota</taxon>
        <taxon>Metazoa</taxon>
        <taxon>Spiralia</taxon>
        <taxon>Lophotrochozoa</taxon>
        <taxon>Mollusca</taxon>
        <taxon>Bivalvia</taxon>
        <taxon>Autobranchia</taxon>
        <taxon>Pteriomorphia</taxon>
        <taxon>Mytilida</taxon>
        <taxon>Mytiloidea</taxon>
        <taxon>Mytilidae</taxon>
        <taxon>Mytilinae</taxon>
        <taxon>Mytilus</taxon>
    </lineage>
</organism>
<keyword evidence="3" id="KW-1185">Reference proteome</keyword>
<evidence type="ECO:0000259" key="1">
    <source>
        <dbReference type="Pfam" id="PF05699"/>
    </source>
</evidence>
<evidence type="ECO:0000313" key="2">
    <source>
        <dbReference type="EMBL" id="CAC5394331.1"/>
    </source>
</evidence>
<dbReference type="AlphaFoldDB" id="A0A6J8CF95"/>
<reference evidence="2 3" key="1">
    <citation type="submission" date="2020-06" db="EMBL/GenBank/DDBJ databases">
        <authorList>
            <person name="Li R."/>
            <person name="Bekaert M."/>
        </authorList>
    </citation>
    <scope>NUCLEOTIDE SEQUENCE [LARGE SCALE GENOMIC DNA]</scope>
    <source>
        <strain evidence="3">wild</strain>
    </source>
</reference>
<feature type="domain" description="HAT C-terminal dimerisation" evidence="1">
    <location>
        <begin position="363"/>
        <end position="426"/>
    </location>
</feature>
<dbReference type="Proteomes" id="UP000507470">
    <property type="component" value="Unassembled WGS sequence"/>
</dbReference>
<sequence length="451" mass="50898">MVDAISDSVEDTILRDINFSHQLGLIIDETTDITVHKKLCMYIKCLSENNTPVLHFLDNVAVLDGKAVTIVKAIENSFKSKDIPITKISSLATDGFVMMGKHGGIFKFFNNSAVRYNELKQLQELLDTDDNLKTLSLKQPASFRWLSLGAAVDAIFASYLAIYSTLDSLAAGKDSPEAKGLLQKIKTVTFLLTTAFLKDVLVTVNRLNVIFQRNNLDVSAVMSLVSSTQERLNFYKQKDGPTLTSVYSQINNSQYKDLPLNDKQTLRMQFQNSATAYLTNINNNLQQRFEPESLSHLGTINQLLNPEHMPTDNSILTYGEDKLPEILTHFKDSLPIDVSRATTNYLDLKLLLRQQKSLTFQQMATQILNNYSDEYPDFALLYELLLVSPVTSVACERGFSCQNRIKTKLRSRLQPETVSKLMRVQQDGPALADFNPTSSLTKFLDQRNRRK</sequence>
<dbReference type="SUPFAM" id="SSF53098">
    <property type="entry name" value="Ribonuclease H-like"/>
    <property type="match status" value="1"/>
</dbReference>
<dbReference type="InterPro" id="IPR012337">
    <property type="entry name" value="RNaseH-like_sf"/>
</dbReference>
<evidence type="ECO:0000313" key="3">
    <source>
        <dbReference type="Proteomes" id="UP000507470"/>
    </source>
</evidence>
<dbReference type="GO" id="GO:0046983">
    <property type="term" value="F:protein dimerization activity"/>
    <property type="evidence" value="ECO:0007669"/>
    <property type="project" value="InterPro"/>
</dbReference>
<accession>A0A6J8CF95</accession>
<dbReference type="Pfam" id="PF05699">
    <property type="entry name" value="Dimer_Tnp_hAT"/>
    <property type="match status" value="1"/>
</dbReference>
<dbReference type="PANTHER" id="PTHR46880">
    <property type="entry name" value="RAS-ASSOCIATING DOMAIN-CONTAINING PROTEIN"/>
    <property type="match status" value="1"/>
</dbReference>
<dbReference type="EMBL" id="CACVKT020005279">
    <property type="protein sequence ID" value="CAC5394331.1"/>
    <property type="molecule type" value="Genomic_DNA"/>
</dbReference>
<dbReference type="InterPro" id="IPR008906">
    <property type="entry name" value="HATC_C_dom"/>
</dbReference>
<proteinExistence type="predicted"/>
<gene>
    <name evidence="2" type="ORF">MCOR_29088</name>
</gene>